<organism evidence="7 8">
    <name type="scientific">Kribbella lupini</name>
    <dbReference type="NCBI Taxonomy" id="291602"/>
    <lineage>
        <taxon>Bacteria</taxon>
        <taxon>Bacillati</taxon>
        <taxon>Actinomycetota</taxon>
        <taxon>Actinomycetes</taxon>
        <taxon>Propionibacteriales</taxon>
        <taxon>Kribbellaceae</taxon>
        <taxon>Kribbella</taxon>
    </lineage>
</organism>
<keyword evidence="8" id="KW-1185">Reference proteome</keyword>
<comment type="cofactor">
    <cofactor evidence="1 4">
        <name>thiamine diphosphate</name>
        <dbReference type="ChEBI" id="CHEBI:58937"/>
    </cofactor>
</comment>
<dbReference type="PANTHER" id="PTHR43380:SF1">
    <property type="entry name" value="2-OXOISOVALERATE DEHYDROGENASE SUBUNIT ALPHA, MITOCHONDRIAL"/>
    <property type="match status" value="1"/>
</dbReference>
<evidence type="ECO:0000256" key="4">
    <source>
        <dbReference type="RuleBase" id="RU365014"/>
    </source>
</evidence>
<dbReference type="InterPro" id="IPR029061">
    <property type="entry name" value="THDP-binding"/>
</dbReference>
<dbReference type="Proteomes" id="UP001500363">
    <property type="component" value="Unassembled WGS sequence"/>
</dbReference>
<evidence type="ECO:0000256" key="3">
    <source>
        <dbReference type="ARBA" id="ARBA00023052"/>
    </source>
</evidence>
<name>A0ABN2CJL6_9ACTN</name>
<gene>
    <name evidence="7" type="primary">pdhA_3</name>
    <name evidence="7" type="ORF">GCM10009741_75970</name>
</gene>
<dbReference type="SUPFAM" id="SSF52518">
    <property type="entry name" value="Thiamin diphosphate-binding fold (THDP-binding)"/>
    <property type="match status" value="1"/>
</dbReference>
<comment type="catalytic activity">
    <reaction evidence="4">
        <text>N(6)-[(R)-lipoyl]-L-lysyl-[protein] + 3-methyl-2-oxobutanoate + H(+) = N(6)-[(R)-S(8)-2-methylpropanoyldihydrolipoyl]-L-lysyl-[protein] + CO2</text>
        <dbReference type="Rhea" id="RHEA:13457"/>
        <dbReference type="Rhea" id="RHEA-COMP:10474"/>
        <dbReference type="Rhea" id="RHEA-COMP:10497"/>
        <dbReference type="ChEBI" id="CHEBI:11851"/>
        <dbReference type="ChEBI" id="CHEBI:15378"/>
        <dbReference type="ChEBI" id="CHEBI:16526"/>
        <dbReference type="ChEBI" id="CHEBI:83099"/>
        <dbReference type="ChEBI" id="CHEBI:83142"/>
        <dbReference type="EC" id="1.2.4.4"/>
    </reaction>
</comment>
<evidence type="ECO:0000256" key="1">
    <source>
        <dbReference type="ARBA" id="ARBA00001964"/>
    </source>
</evidence>
<evidence type="ECO:0000256" key="2">
    <source>
        <dbReference type="ARBA" id="ARBA00023002"/>
    </source>
</evidence>
<dbReference type="Gene3D" id="3.40.50.970">
    <property type="match status" value="1"/>
</dbReference>
<reference evidence="7 8" key="1">
    <citation type="journal article" date="2019" name="Int. J. Syst. Evol. Microbiol.">
        <title>The Global Catalogue of Microorganisms (GCM) 10K type strain sequencing project: providing services to taxonomists for standard genome sequencing and annotation.</title>
        <authorList>
            <consortium name="The Broad Institute Genomics Platform"/>
            <consortium name="The Broad Institute Genome Sequencing Center for Infectious Disease"/>
            <person name="Wu L."/>
            <person name="Ma J."/>
        </authorList>
    </citation>
    <scope>NUCLEOTIDE SEQUENCE [LARGE SCALE GENOMIC DNA]</scope>
    <source>
        <strain evidence="7 8">JCM 14303</strain>
    </source>
</reference>
<comment type="similarity">
    <text evidence="4">Belongs to the BCKDHA family.</text>
</comment>
<evidence type="ECO:0000313" key="7">
    <source>
        <dbReference type="EMBL" id="GAA1559677.1"/>
    </source>
</evidence>
<dbReference type="InterPro" id="IPR050771">
    <property type="entry name" value="Alpha-ketoacid_DH_E1_comp"/>
</dbReference>
<comment type="function">
    <text evidence="4">The branched-chain alpha-keto dehydrogenase complex catalyzes the overall conversion of alpha-keto acids to acyl-CoA and CO(2). It contains multiple copies of three enzymatic components: branched-chain alpha-keto acid decarboxylase (E1), lipoamide acyltransferase (E2) and lipoamide dehydrogenase (E3).</text>
</comment>
<keyword evidence="3 4" id="KW-0786">Thiamine pyrophosphate</keyword>
<dbReference type="Pfam" id="PF00676">
    <property type="entry name" value="E1_dh"/>
    <property type="match status" value="1"/>
</dbReference>
<dbReference type="PANTHER" id="PTHR43380">
    <property type="entry name" value="2-OXOISOVALERATE DEHYDROGENASE SUBUNIT ALPHA, MITOCHONDRIAL"/>
    <property type="match status" value="1"/>
</dbReference>
<feature type="region of interest" description="Disordered" evidence="5">
    <location>
        <begin position="1"/>
        <end position="26"/>
    </location>
</feature>
<evidence type="ECO:0000313" key="8">
    <source>
        <dbReference type="Proteomes" id="UP001500363"/>
    </source>
</evidence>
<proteinExistence type="inferred from homology"/>
<keyword evidence="2 4" id="KW-0560">Oxidoreductase</keyword>
<dbReference type="CDD" id="cd02000">
    <property type="entry name" value="TPP_E1_PDC_ADC_BCADC"/>
    <property type="match status" value="1"/>
</dbReference>
<evidence type="ECO:0000259" key="6">
    <source>
        <dbReference type="Pfam" id="PF00676"/>
    </source>
</evidence>
<evidence type="ECO:0000256" key="5">
    <source>
        <dbReference type="SAM" id="MobiDB-lite"/>
    </source>
</evidence>
<dbReference type="EC" id="1.2.4.4" evidence="4"/>
<dbReference type="InterPro" id="IPR001017">
    <property type="entry name" value="DH_E1"/>
</dbReference>
<sequence length="389" mass="42555">MTPVRRTATRPGVAGLSTPPQLPEEPMPTLERFWTSTAEPPTQFVTPDGQLTELGAAYGVQPALAQMLYRDMARARRLDQEALALQRQGELGLWLQCWGQEAAQVGSIRALAPTDHVFPSYREHAAAMVRGVTPGELLAQWRGVTHAGWDPTSYNFHFYSLVLGTQTLHATGYAMGSVLDGDDQVVAAYFGDGASSQGDVNEALNWSAAGNLPVLFVCQNNQWAISTPIDLQFRTPVHQRAAGFGLRVFHVDGNDALATYAVTREAAALVRRGEGPALIEAETFRMAGHSTSDDPARYRTADELRTWQARDPLTRLEVLLRGLGTATEFFSDLDEELEALAAEIRRVCRELPEPVPGDLFTHAYAGPHALVEAGRLAHRELVDLMAEEA</sequence>
<accession>A0ABN2CJL6</accession>
<comment type="caution">
    <text evidence="7">The sequence shown here is derived from an EMBL/GenBank/DDBJ whole genome shotgun (WGS) entry which is preliminary data.</text>
</comment>
<feature type="domain" description="Dehydrogenase E1 component" evidence="6">
    <location>
        <begin position="71"/>
        <end position="349"/>
    </location>
</feature>
<dbReference type="EMBL" id="BAAANC010000005">
    <property type="protein sequence ID" value="GAA1559677.1"/>
    <property type="molecule type" value="Genomic_DNA"/>
</dbReference>
<keyword evidence="7" id="KW-0670">Pyruvate</keyword>
<protein>
    <recommendedName>
        <fullName evidence="4">2-oxoisovalerate dehydrogenase subunit alpha</fullName>
        <ecNumber evidence="4">1.2.4.4</ecNumber>
    </recommendedName>
    <alternativeName>
        <fullName evidence="4">Branched-chain alpha-keto acid dehydrogenase E1 component alpha chain</fullName>
    </alternativeName>
</protein>